<feature type="compositionally biased region" description="Polar residues" evidence="4">
    <location>
        <begin position="131"/>
        <end position="143"/>
    </location>
</feature>
<dbReference type="EMBL" id="CP092865">
    <property type="protein sequence ID" value="UYV65751.1"/>
    <property type="molecule type" value="Genomic_DNA"/>
</dbReference>
<protein>
    <submittedName>
        <fullName evidence="6">KIAA1919</fullName>
    </submittedName>
</protein>
<evidence type="ECO:0000256" key="5">
    <source>
        <dbReference type="SAM" id="Phobius"/>
    </source>
</evidence>
<evidence type="ECO:0000256" key="2">
    <source>
        <dbReference type="ARBA" id="ARBA00022989"/>
    </source>
</evidence>
<evidence type="ECO:0000256" key="1">
    <source>
        <dbReference type="ARBA" id="ARBA00022692"/>
    </source>
</evidence>
<reference evidence="6 7" key="1">
    <citation type="submission" date="2022-01" db="EMBL/GenBank/DDBJ databases">
        <title>A chromosomal length assembly of Cordylochernes scorpioides.</title>
        <authorList>
            <person name="Zeh D."/>
            <person name="Zeh J."/>
        </authorList>
    </citation>
    <scope>NUCLEOTIDE SEQUENCE [LARGE SCALE GENOMIC DNA]</scope>
    <source>
        <strain evidence="6">IN4F17</strain>
        <tissue evidence="6">Whole Body</tissue>
    </source>
</reference>
<feature type="transmembrane region" description="Helical" evidence="5">
    <location>
        <begin position="631"/>
        <end position="648"/>
    </location>
</feature>
<dbReference type="PANTHER" id="PTHR23121">
    <property type="entry name" value="SODIUM-DEPENDENT GLUCOSE TRANSPORTER 1"/>
    <property type="match status" value="1"/>
</dbReference>
<keyword evidence="1 5" id="KW-0812">Transmembrane</keyword>
<sequence>MCVCPGGNVWCLDLWGKKSAPVMQALHFFFALGAFVAPLVAEPFLSPQIPVHPDLNHTLMRPQKVLNVGFNHGPPGPELGAHSIRRREANITSEEPFFMAANLSSPSNLTTTEAMLTRSTRKPKPKVLDGNQLSHDQNIWDRSSTWKKTPEKPAAPPASTSAPVDNSTLLDPSTPPPHLADNQTQVTPTGIHETTYIPELLPKTAENATKDGAQAMPSPSSNATLVSPSATMLTEPPANSSSAETLPSQMSPVSPSSTLETSSTKLLEAPPTIPATISTLPPSTTIAAAASTTIAAATTPVTTTISVPSSTAAVSTVATAASTTAGTTTAATLTTAAVTTPVVSSSQAPTTQASRTWSMLPHDKTTGKPDYAPTQMTYKPRTTLAPSLKPLYINDNPPPMNEKENEESINEDAETTPAANMSAGQQNLTFQAKEKDFFTRVYEAMQHRRLGKFEFAYVILAVYLFMISIVFLVFLCLNPRESRSRQEDDLDKTHFFTSSFKISVVTLMSLFLCLYVGIQVAVGQLLKTFATQQVQLSKPTGYFLTYMFWGSFALSRSISVLLTIRFSAIRLLITDLVVCLAASIVLVAGAGRVEALLWVGIVVLALGMAPVFPLALSWIEHYIPVTNKITSLFILGEALGELAIPRVIERFINQEPMVLMYMNIVINLLCSVTFGALWLLASRQGPKYKAPPIRTLYQLANTTPDDLDFELSNHNNGDACSLLTKRRTTKGLSPA</sequence>
<keyword evidence="2 5" id="KW-1133">Transmembrane helix</keyword>
<dbReference type="InterPro" id="IPR036259">
    <property type="entry name" value="MFS_trans_sf"/>
</dbReference>
<organism evidence="6 7">
    <name type="scientific">Cordylochernes scorpioides</name>
    <dbReference type="NCBI Taxonomy" id="51811"/>
    <lineage>
        <taxon>Eukaryota</taxon>
        <taxon>Metazoa</taxon>
        <taxon>Ecdysozoa</taxon>
        <taxon>Arthropoda</taxon>
        <taxon>Chelicerata</taxon>
        <taxon>Arachnida</taxon>
        <taxon>Pseudoscorpiones</taxon>
        <taxon>Cheliferoidea</taxon>
        <taxon>Chernetidae</taxon>
        <taxon>Cordylochernes</taxon>
    </lineage>
</organism>
<feature type="transmembrane region" description="Helical" evidence="5">
    <location>
        <begin position="455"/>
        <end position="477"/>
    </location>
</feature>
<feature type="transmembrane region" description="Helical" evidence="5">
    <location>
        <begin position="498"/>
        <end position="522"/>
    </location>
</feature>
<evidence type="ECO:0000313" key="6">
    <source>
        <dbReference type="EMBL" id="UYV65751.1"/>
    </source>
</evidence>
<feature type="transmembrane region" description="Helical" evidence="5">
    <location>
        <begin position="596"/>
        <end position="619"/>
    </location>
</feature>
<feature type="region of interest" description="Disordered" evidence="4">
    <location>
        <begin position="346"/>
        <end position="375"/>
    </location>
</feature>
<keyword evidence="7" id="KW-1185">Reference proteome</keyword>
<feature type="transmembrane region" description="Helical" evidence="5">
    <location>
        <begin position="660"/>
        <end position="681"/>
    </location>
</feature>
<feature type="compositionally biased region" description="Low complexity" evidence="4">
    <location>
        <begin position="251"/>
        <end position="268"/>
    </location>
</feature>
<evidence type="ECO:0000313" key="7">
    <source>
        <dbReference type="Proteomes" id="UP001235939"/>
    </source>
</evidence>
<feature type="region of interest" description="Disordered" evidence="4">
    <location>
        <begin position="231"/>
        <end position="278"/>
    </location>
</feature>
<dbReference type="SUPFAM" id="SSF103473">
    <property type="entry name" value="MFS general substrate transporter"/>
    <property type="match status" value="1"/>
</dbReference>
<proteinExistence type="predicted"/>
<feature type="region of interest" description="Disordered" evidence="4">
    <location>
        <begin position="388"/>
        <end position="407"/>
    </location>
</feature>
<gene>
    <name evidence="6" type="ORF">LAZ67_3005322</name>
</gene>
<feature type="transmembrane region" description="Helical" evidence="5">
    <location>
        <begin position="571"/>
        <end position="590"/>
    </location>
</feature>
<feature type="region of interest" description="Disordered" evidence="4">
    <location>
        <begin position="116"/>
        <end position="185"/>
    </location>
</feature>
<feature type="compositionally biased region" description="Polar residues" evidence="4">
    <location>
        <begin position="231"/>
        <end position="250"/>
    </location>
</feature>
<feature type="transmembrane region" description="Helical" evidence="5">
    <location>
        <begin position="542"/>
        <end position="564"/>
    </location>
</feature>
<accession>A0ABY6KA83</accession>
<keyword evidence="3 5" id="KW-0472">Membrane</keyword>
<evidence type="ECO:0000256" key="4">
    <source>
        <dbReference type="SAM" id="MobiDB-lite"/>
    </source>
</evidence>
<dbReference type="Proteomes" id="UP001235939">
    <property type="component" value="Chromosome 03"/>
</dbReference>
<dbReference type="PANTHER" id="PTHR23121:SF9">
    <property type="entry name" value="SODIUM-DEPENDENT GLUCOSE TRANSPORTER 1"/>
    <property type="match status" value="1"/>
</dbReference>
<name>A0ABY6KA83_9ARAC</name>
<evidence type="ECO:0000256" key="3">
    <source>
        <dbReference type="ARBA" id="ARBA00023136"/>
    </source>
</evidence>